<dbReference type="InterPro" id="IPR013320">
    <property type="entry name" value="ConA-like_dom_sf"/>
</dbReference>
<dbReference type="Gene3D" id="2.60.120.200">
    <property type="match status" value="1"/>
</dbReference>
<dbReference type="InterPro" id="IPR058515">
    <property type="entry name" value="DUF8202"/>
</dbReference>
<dbReference type="InterPro" id="IPR026444">
    <property type="entry name" value="Secre_tail"/>
</dbReference>
<feature type="compositionally biased region" description="Polar residues" evidence="1">
    <location>
        <begin position="977"/>
        <end position="1001"/>
    </location>
</feature>
<reference evidence="4 5" key="1">
    <citation type="submission" date="2016-01" db="EMBL/GenBank/DDBJ databases">
        <title>Genome sequencing of Roseivirga spongicola UST030701-084.</title>
        <authorList>
            <person name="Selvaratnam C."/>
            <person name="Thevarajoo S."/>
            <person name="Goh K.M."/>
            <person name="Ee R."/>
            <person name="Chan K.-G."/>
            <person name="Chong C.S."/>
        </authorList>
    </citation>
    <scope>NUCLEOTIDE SEQUENCE [LARGE SCALE GENOMIC DNA]</scope>
    <source>
        <strain evidence="4 5">UST030701-084</strain>
    </source>
</reference>
<dbReference type="GO" id="GO:0005975">
    <property type="term" value="P:carbohydrate metabolic process"/>
    <property type="evidence" value="ECO:0007669"/>
    <property type="project" value="UniProtKB-ARBA"/>
</dbReference>
<dbReference type="GO" id="GO:0004553">
    <property type="term" value="F:hydrolase activity, hydrolyzing O-glycosyl compounds"/>
    <property type="evidence" value="ECO:0007669"/>
    <property type="project" value="UniProtKB-ARBA"/>
</dbReference>
<evidence type="ECO:0000313" key="4">
    <source>
        <dbReference type="EMBL" id="KYG78110.1"/>
    </source>
</evidence>
<evidence type="ECO:0000259" key="2">
    <source>
        <dbReference type="Pfam" id="PF18962"/>
    </source>
</evidence>
<accession>A0A150XHA7</accession>
<dbReference type="SUPFAM" id="SSF49899">
    <property type="entry name" value="Concanavalin A-like lectins/glucanases"/>
    <property type="match status" value="2"/>
</dbReference>
<feature type="domain" description="Secretion system C-terminal sorting" evidence="2">
    <location>
        <begin position="2241"/>
        <end position="2317"/>
    </location>
</feature>
<feature type="domain" description="DUF8202" evidence="3">
    <location>
        <begin position="1462"/>
        <end position="1671"/>
    </location>
</feature>
<keyword evidence="5" id="KW-1185">Reference proteome</keyword>
<sequence length="2318" mass="247389">MLLEVSRKYLVLLCTIVSFLLLENTALGQTPIASATFNNVSAGLTTTSYVATSPSDAGGGISSNTSYTVNYGQTRNQFITSYTLGATVYDNFVLPDTLIIQRIDAGRQLIIFYEYGSTDTGPNPDEINIQPEQQDNEEALYISGLSNAGYDNILVNDATNFANVERVDVIYFSGVVTSTPANAVFPIVERGGNDDIRVAAIKSLDASGNPDEYYPTVVRIRDNDGDWGSLGQNHTSIVMRRQDATSNPLPQTILGSQVLNGTAVNFTEFGVAADEIVYGYSIFADDVTATGSDLVDFSDDTNYPRNTGSGSGLDLIAGISTAVASDDNLRKATGPGGYKAALNTWLKANVGVTTATDNSIVTDWQDQFLGDHDATTLTTSPRYRDGSASALEDINFNPTIDFLSATETGLQIANNSDFNTATSYSKKSINIAFRTGDDISTKQQIYEQGGATRGLNVYVRNGNVYVGAWNEASDGAGSPWTFNAISSSVSTDTEYIISVELDGNSSSTGQMRAYLNGLSIGTISNVGLLYTHNDNIGIGDAAGSSLYDDGTAIAASFYGSIPEIIYCNEPAGFSSSQRNRIESYLAIKYGITLNQSTPVNYVNSAGVTIFNTTISAASGGFLEYNNDIAGIGRDDDSEFIQLSSQSENNGSIVQVDRNSSIGTDDTWLIWGNDAGSLTPSRVATKPDVINERIERVWRVAEENSVGVTDISFDLTGLGLGTNPDDFSLLIAGASSGADFSSATVLTGGTFNGDVITFQNVNLSDLQYFTLGTQFFICTPGNVQDGLSLWLKADAETYNTGTTSATDGQTVETWGDQSRNDYDAVEDVNRNPTWVENSLNFNPGLNWNAGTNEIGFNLGANYIFAPAATGGAHIFATVEPEATLTGGDRNNKWVVNFGNNNNSAYGVAAYGDRGNIVADGKNNFNISPTSSAFVIEGDINTNSGTADTKTYLVDGYQANSSTGVDIDIDDSGIGEATTHGSNQGPVSIGRQSETNGIDNNTGRRFFGDMQEVIIYNEDITPIDAQKIRSYLAIKYGTTLTNDNDADATTNETISGAIQEGDYVASDGSTITFDYSDDTGFTNNIAGIGRDDDTCLEQKQSRSSNAGTILTIGLGEIASTNAANSNSFEDDLDFFTWGTDGASTDNATRTTNGTPGTVTERMLRIWRAQDTGDVGSTDISFDLTGLGYSTNAADFQLIVANGGDNTSLENGSTFTGATFDGSTLTFSDIDLADGQYFTLGVARDLCAPGGVTPSMVLWLRPDLGTSTTTDATALNTWTDQSTAGNDATQDGNAPQFRNNTTDNINFQPTVAFDGTDDRLSLGDLSEIKSTSGTGRYSMFAIGLRNDGTTNYALGSTGGTTNQDLHFGYRSSTVATIAHWGNDMDVTVNAFDSPSSPYLLFADYDGTGRTIEELRSDDFNRNTDANTTDLSGTQTNYIGDLASVGNYNGAISEVLVYNSSLTDLEKLRIYSYFSIKYGLTLPQDNDGDATTNETISGVVAEGDLVDSDGNIIWDESNGNATYHNGMAGIGRDDAACLNQKQSTSSTDGSILTIGLGSVETDNASNSDIHGNQEFLIWGHDDATTAQATAETVDVPVTISERMERVWRVEDTGNVGETEIQFDLAGLGYGTNAEDFRLMVASSGSGGTMAGATLIDGATFNGTTLSFSGIDLADGEYFTLGVVAQCGPGGVNTNLALWLKGNEEVFSDAGTTLATDGDDASQWNDQTTFGRNASETNGGGGAIVEPVYNTDVINYNPALFISDQNTTNNSYFRTGASTNTVDGNMSLVAVFTTTQLQGTNNQIDNTPSLIGAEDNTASDDYGLGVYRGEVVFNAANTNTFTARSNTTYNNGEPYIATGTRVQAASGAVELYVNSLNVGSGTSDNVALDEPDRWAIGNQKDYDNEAQFQGNIAEVIVFSEVLTNQELAQVETYLALKYGITRTNDNDNDATTNELITGAIREGDYVAADGGIIWDYSARGATYFNDIAGIGRDDLSCLNQTHSKSENNDAIVDISIDSFLNDDSFLIWGNDDAAIEAPNNSERPSGINSRLNREWQAQETGTVGEVSVTFNLDDITGTPLGDNNLTLVRLMVDEDGDFSDANTLISPTSIDAVNNTVTFTHNFTGATGFYFTLGSEEVDALPIELLSFEARHLNGEVVLTWVTSSEINNATFSIERSVGGTDFTEIGELNGSGTTNETQRYSFTDAEVTSGKYYYRIKQTDFSGSASYSHIQGVAVEKSNQFDVNIYPNPNTTGILNYEISVPVELNQQIVLMLIDREGRLVIQKNLASEMKSTLNLDGISSGVYFLRLASGNYSTTKKLIIQ</sequence>
<feature type="domain" description="DUF8202" evidence="3">
    <location>
        <begin position="1921"/>
        <end position="2116"/>
    </location>
</feature>
<dbReference type="EMBL" id="LRPC01000001">
    <property type="protein sequence ID" value="KYG78110.1"/>
    <property type="molecule type" value="Genomic_DNA"/>
</dbReference>
<dbReference type="Pfam" id="PF26628">
    <property type="entry name" value="DUF8202"/>
    <property type="match status" value="4"/>
</dbReference>
<dbReference type="STRING" id="333140.AWW68_04905"/>
<feature type="domain" description="DUF8202" evidence="3">
    <location>
        <begin position="577"/>
        <end position="764"/>
    </location>
</feature>
<proteinExistence type="predicted"/>
<name>A0A150XHA7_9BACT</name>
<protein>
    <submittedName>
        <fullName evidence="4">Uncharacterized protein</fullName>
    </submittedName>
</protein>
<evidence type="ECO:0000259" key="3">
    <source>
        <dbReference type="Pfam" id="PF26628"/>
    </source>
</evidence>
<dbReference type="Proteomes" id="UP000075606">
    <property type="component" value="Unassembled WGS sequence"/>
</dbReference>
<comment type="caution">
    <text evidence="4">The sequence shown here is derived from an EMBL/GenBank/DDBJ whole genome shotgun (WGS) entry which is preliminary data.</text>
</comment>
<dbReference type="Pfam" id="PF18962">
    <property type="entry name" value="Por_Secre_tail"/>
    <property type="match status" value="1"/>
</dbReference>
<gene>
    <name evidence="4" type="ORF">AWW68_04905</name>
</gene>
<organism evidence="4 5">
    <name type="scientific">Roseivirga spongicola</name>
    <dbReference type="NCBI Taxonomy" id="333140"/>
    <lineage>
        <taxon>Bacteria</taxon>
        <taxon>Pseudomonadati</taxon>
        <taxon>Bacteroidota</taxon>
        <taxon>Cytophagia</taxon>
        <taxon>Cytophagales</taxon>
        <taxon>Roseivirgaceae</taxon>
        <taxon>Roseivirga</taxon>
    </lineage>
</organism>
<feature type="region of interest" description="Disordered" evidence="1">
    <location>
        <begin position="1278"/>
        <end position="1300"/>
    </location>
</feature>
<dbReference type="RefSeq" id="WP_068217198.1">
    <property type="nucleotide sequence ID" value="NZ_LRPC01000001.1"/>
</dbReference>
<feature type="region of interest" description="Disordered" evidence="1">
    <location>
        <begin position="975"/>
        <end position="1001"/>
    </location>
</feature>
<evidence type="ECO:0000313" key="5">
    <source>
        <dbReference type="Proteomes" id="UP000075606"/>
    </source>
</evidence>
<feature type="domain" description="DUF8202" evidence="3">
    <location>
        <begin position="1023"/>
        <end position="1233"/>
    </location>
</feature>
<dbReference type="NCBIfam" id="TIGR04183">
    <property type="entry name" value="Por_Secre_tail"/>
    <property type="match status" value="1"/>
</dbReference>
<dbReference type="OrthoDB" id="2582440at2"/>
<evidence type="ECO:0000256" key="1">
    <source>
        <dbReference type="SAM" id="MobiDB-lite"/>
    </source>
</evidence>